<dbReference type="Pfam" id="PF13672">
    <property type="entry name" value="PP2C_2"/>
    <property type="match status" value="1"/>
</dbReference>
<evidence type="ECO:0000259" key="1">
    <source>
        <dbReference type="Pfam" id="PF13672"/>
    </source>
</evidence>
<dbReference type="SUPFAM" id="SSF81606">
    <property type="entry name" value="PP2C-like"/>
    <property type="match status" value="1"/>
</dbReference>
<dbReference type="InterPro" id="IPR001932">
    <property type="entry name" value="PPM-type_phosphatase-like_dom"/>
</dbReference>
<evidence type="ECO:0000313" key="3">
    <source>
        <dbReference type="Proteomes" id="UP000810252"/>
    </source>
</evidence>
<dbReference type="InterPro" id="IPR036457">
    <property type="entry name" value="PPM-type-like_dom_sf"/>
</dbReference>
<dbReference type="EMBL" id="JADIMQ010000112">
    <property type="protein sequence ID" value="MBO8449155.1"/>
    <property type="molecule type" value="Genomic_DNA"/>
</dbReference>
<sequence>MITVEYKTFLLGKDNEDNGRQDALAVNAPLSMFAVADGVSNSFRPDIVSRSLCDIFTREAGGRLAQWPAFCEEVLLPAVRQIWESEVKAYFETLSGRLLRHETYNYENWRVGASTFCGIQVDRADGRLSYAVIGDSTLFVNYLDGTFGEYNSNPRVTGENGEDITEYSNVTSAVLSDGSIAGEWHTGELALEGVGSVALMTDGMAKWFQKRCAGGEAPFDTLWNLSGMDGFRALAEEARKGYEMDDDLAVILVRIAGSPEGDGPADVNLFGRKWKNSHTI</sequence>
<dbReference type="AlphaFoldDB" id="A0A9D9ELI7"/>
<comment type="caution">
    <text evidence="2">The sequence shown here is derived from an EMBL/GenBank/DDBJ whole genome shotgun (WGS) entry which is preliminary data.</text>
</comment>
<evidence type="ECO:0000313" key="2">
    <source>
        <dbReference type="EMBL" id="MBO8449155.1"/>
    </source>
</evidence>
<name>A0A9D9ELI7_9BACT</name>
<accession>A0A9D9ELI7</accession>
<gene>
    <name evidence="2" type="ORF">IAC29_07790</name>
</gene>
<organism evidence="2 3">
    <name type="scientific">Candidatus Cryptobacteroides merdigallinarum</name>
    <dbReference type="NCBI Taxonomy" id="2840770"/>
    <lineage>
        <taxon>Bacteria</taxon>
        <taxon>Pseudomonadati</taxon>
        <taxon>Bacteroidota</taxon>
        <taxon>Bacteroidia</taxon>
        <taxon>Bacteroidales</taxon>
        <taxon>Candidatus Cryptobacteroides</taxon>
    </lineage>
</organism>
<protein>
    <submittedName>
        <fullName evidence="2">Protein phosphatase 2C domain-containing protein</fullName>
    </submittedName>
</protein>
<dbReference type="Gene3D" id="3.60.40.10">
    <property type="entry name" value="PPM-type phosphatase domain"/>
    <property type="match status" value="1"/>
</dbReference>
<proteinExistence type="predicted"/>
<reference evidence="2" key="2">
    <citation type="journal article" date="2021" name="PeerJ">
        <title>Extensive microbial diversity within the chicken gut microbiome revealed by metagenomics and culture.</title>
        <authorList>
            <person name="Gilroy R."/>
            <person name="Ravi A."/>
            <person name="Getino M."/>
            <person name="Pursley I."/>
            <person name="Horton D.L."/>
            <person name="Alikhan N.F."/>
            <person name="Baker D."/>
            <person name="Gharbi K."/>
            <person name="Hall N."/>
            <person name="Watson M."/>
            <person name="Adriaenssens E.M."/>
            <person name="Foster-Nyarko E."/>
            <person name="Jarju S."/>
            <person name="Secka A."/>
            <person name="Antonio M."/>
            <person name="Oren A."/>
            <person name="Chaudhuri R.R."/>
            <person name="La Ragione R."/>
            <person name="Hildebrand F."/>
            <person name="Pallen M.J."/>
        </authorList>
    </citation>
    <scope>NUCLEOTIDE SEQUENCE</scope>
    <source>
        <strain evidence="2">20514</strain>
    </source>
</reference>
<dbReference type="Proteomes" id="UP000810252">
    <property type="component" value="Unassembled WGS sequence"/>
</dbReference>
<feature type="domain" description="PPM-type phosphatase" evidence="1">
    <location>
        <begin position="19"/>
        <end position="226"/>
    </location>
</feature>
<reference evidence="2" key="1">
    <citation type="submission" date="2020-10" db="EMBL/GenBank/DDBJ databases">
        <authorList>
            <person name="Gilroy R."/>
        </authorList>
    </citation>
    <scope>NUCLEOTIDE SEQUENCE</scope>
    <source>
        <strain evidence="2">20514</strain>
    </source>
</reference>